<dbReference type="AlphaFoldDB" id="A0A1I4IHG1"/>
<organism evidence="1 2">
    <name type="scientific">Lactococcus garvieae</name>
    <dbReference type="NCBI Taxonomy" id="1363"/>
    <lineage>
        <taxon>Bacteria</taxon>
        <taxon>Bacillati</taxon>
        <taxon>Bacillota</taxon>
        <taxon>Bacilli</taxon>
        <taxon>Lactobacillales</taxon>
        <taxon>Streptococcaceae</taxon>
        <taxon>Lactococcus</taxon>
    </lineage>
</organism>
<evidence type="ECO:0000313" key="1">
    <source>
        <dbReference type="EMBL" id="SFL53251.1"/>
    </source>
</evidence>
<name>A0A1I4IHG1_9LACT</name>
<proteinExistence type="predicted"/>
<reference evidence="1 2" key="1">
    <citation type="submission" date="2016-10" db="EMBL/GenBank/DDBJ databases">
        <authorList>
            <person name="de Groot N.N."/>
        </authorList>
    </citation>
    <scope>NUCLEOTIDE SEQUENCE [LARGE SCALE GENOMIC DNA]</scope>
    <source>
        <strain evidence="1 2">M79</strain>
    </source>
</reference>
<sequence>MKFKEIIEEKKEWYALQNAVKKLPKDYGIVYKEIQRYFFKIGVSDLQVLGELLAIFEDGVKRNQDVLDVTGKDVAAFSDSLLDQEENFDK</sequence>
<dbReference type="RefSeq" id="WP_074751816.1">
    <property type="nucleotide sequence ID" value="NZ_CP141709.1"/>
</dbReference>
<dbReference type="EMBL" id="FOTJ01000016">
    <property type="protein sequence ID" value="SFL53251.1"/>
    <property type="molecule type" value="Genomic_DNA"/>
</dbReference>
<accession>A0A1I4IHG1</accession>
<dbReference type="InterPro" id="IPR008316">
    <property type="entry name" value="UCP029876"/>
</dbReference>
<dbReference type="Gene3D" id="1.10.1900.10">
    <property type="entry name" value="c-terminal domain of poly(a) binding protein"/>
    <property type="match status" value="1"/>
</dbReference>
<dbReference type="Pfam" id="PF06304">
    <property type="entry name" value="DUF1048"/>
    <property type="match status" value="1"/>
</dbReference>
<evidence type="ECO:0000313" key="2">
    <source>
        <dbReference type="Proteomes" id="UP000181969"/>
    </source>
</evidence>
<dbReference type="GO" id="GO:0003677">
    <property type="term" value="F:DNA binding"/>
    <property type="evidence" value="ECO:0007669"/>
    <property type="project" value="UniProtKB-KW"/>
</dbReference>
<protein>
    <submittedName>
        <fullName evidence="1">DNA-binding ferritin-like protein (Dps family)</fullName>
    </submittedName>
</protein>
<gene>
    <name evidence="1" type="ORF">SAMN05216438_11629</name>
</gene>
<dbReference type="Proteomes" id="UP000181969">
    <property type="component" value="Unassembled WGS sequence"/>
</dbReference>
<dbReference type="SUPFAM" id="SSF158560">
    <property type="entry name" value="BH3980-like"/>
    <property type="match status" value="1"/>
</dbReference>
<keyword evidence="1" id="KW-0238">DNA-binding</keyword>
<dbReference type="OrthoDB" id="2087617at2"/>